<evidence type="ECO:0000256" key="1">
    <source>
        <dbReference type="SAM" id="SignalP"/>
    </source>
</evidence>
<comment type="caution">
    <text evidence="3">The sequence shown here is derived from an EMBL/GenBank/DDBJ whole genome shotgun (WGS) entry which is preliminary data.</text>
</comment>
<reference evidence="3 4" key="1">
    <citation type="submission" date="2017-12" db="EMBL/GenBank/DDBJ databases">
        <title>The genome sequence of Caulobacter sp. 410.</title>
        <authorList>
            <person name="Gao J."/>
            <person name="Mao X."/>
            <person name="Sun J."/>
        </authorList>
    </citation>
    <scope>NUCLEOTIDE SEQUENCE [LARGE SCALE GENOMIC DNA]</scope>
    <source>
        <strain evidence="3 4">410</strain>
    </source>
</reference>
<gene>
    <name evidence="3" type="ORF">SGCZBJ_09225</name>
</gene>
<feature type="chain" id="PRO_5014697855" description="M23ase beta-sheet core domain-containing protein" evidence="1">
    <location>
        <begin position="25"/>
        <end position="432"/>
    </location>
</feature>
<feature type="signal peptide" evidence="1">
    <location>
        <begin position="1"/>
        <end position="24"/>
    </location>
</feature>
<dbReference type="InterPro" id="IPR049511">
    <property type="entry name" value="PGH-like_rpt"/>
</dbReference>
<evidence type="ECO:0000313" key="3">
    <source>
        <dbReference type="EMBL" id="PLR26517.1"/>
    </source>
</evidence>
<sequence length="432" mass="47305">MRAILAPAFCVGLLAVAAPGLACADIGYAAAWRPGSGAQWWRSGMSLEQFKAQDKTHFDNGLRIHSLSVKDGRFAAVWRPGTGAQWWRSGMTLDELKAQDGAYFNQGLRLTALELDGGRFTAVWRPGSGAQWWRTGMTVDQMKAQVQTHFDNGLRITLLEVDGGRYTAVWRPGSGAQWWRSGMTSAQVETQDQTYFNQGLRLAALSVDGDAYAAVWRTGSGTQWWSHRRCTVDFKTEDAAYFSRGLRMEFIEQQDSAVGAYRYPWKAGDTRNVGQGNNNPGGSHNGSQAFAFDFSKPVGTQIRAVRGGTVEWLQESQSTTYNPNAPTTPSNTPFPGGSLQNWGNAVRIRHPGGFTSWYFHIQQNGVLVNVGDVVQRGQPIATSGNTGRTSGPHLHFQVQADSTNWGQSVAITFNDCQVPTGGDSVTSNNVWP</sequence>
<dbReference type="OrthoDB" id="9815245at2"/>
<proteinExistence type="predicted"/>
<dbReference type="InterPro" id="IPR011055">
    <property type="entry name" value="Dup_hybrid_motif"/>
</dbReference>
<name>A0A2N5DKD3_9CAUL</name>
<dbReference type="Pfam" id="PF17660">
    <property type="entry name" value="BTRD1"/>
    <property type="match status" value="4"/>
</dbReference>
<dbReference type="InterPro" id="IPR050570">
    <property type="entry name" value="Cell_wall_metabolism_enzyme"/>
</dbReference>
<dbReference type="AlphaFoldDB" id="A0A2N5DKD3"/>
<dbReference type="SUPFAM" id="SSF51261">
    <property type="entry name" value="Duplicated hybrid motif"/>
    <property type="match status" value="1"/>
</dbReference>
<dbReference type="RefSeq" id="WP_101717711.1">
    <property type="nucleotide sequence ID" value="NZ_PJRS01000018.1"/>
</dbReference>
<accession>A0A2N5DKD3</accession>
<evidence type="ECO:0000259" key="2">
    <source>
        <dbReference type="Pfam" id="PF01551"/>
    </source>
</evidence>
<dbReference type="CDD" id="cd12797">
    <property type="entry name" value="M23_peptidase"/>
    <property type="match status" value="1"/>
</dbReference>
<dbReference type="Proteomes" id="UP000234479">
    <property type="component" value="Unassembled WGS sequence"/>
</dbReference>
<evidence type="ECO:0000313" key="4">
    <source>
        <dbReference type="Proteomes" id="UP000234479"/>
    </source>
</evidence>
<dbReference type="EMBL" id="PJRS01000018">
    <property type="protein sequence ID" value="PLR26517.1"/>
    <property type="molecule type" value="Genomic_DNA"/>
</dbReference>
<feature type="domain" description="M23ase beta-sheet core" evidence="2">
    <location>
        <begin position="292"/>
        <end position="402"/>
    </location>
</feature>
<dbReference type="PANTHER" id="PTHR21666">
    <property type="entry name" value="PEPTIDASE-RELATED"/>
    <property type="match status" value="1"/>
</dbReference>
<keyword evidence="1" id="KW-0732">Signal</keyword>
<dbReference type="PANTHER" id="PTHR21666:SF270">
    <property type="entry name" value="MUREIN HYDROLASE ACTIVATOR ENVC"/>
    <property type="match status" value="1"/>
</dbReference>
<organism evidence="3 4">
    <name type="scientific">Caulobacter zeae</name>
    <dbReference type="NCBI Taxonomy" id="2055137"/>
    <lineage>
        <taxon>Bacteria</taxon>
        <taxon>Pseudomonadati</taxon>
        <taxon>Pseudomonadota</taxon>
        <taxon>Alphaproteobacteria</taxon>
        <taxon>Caulobacterales</taxon>
        <taxon>Caulobacteraceae</taxon>
        <taxon>Caulobacter</taxon>
    </lineage>
</organism>
<dbReference type="InterPro" id="IPR016047">
    <property type="entry name" value="M23ase_b-sheet_dom"/>
</dbReference>
<protein>
    <recommendedName>
        <fullName evidence="2">M23ase beta-sheet core domain-containing protein</fullName>
    </recommendedName>
</protein>
<dbReference type="Gene3D" id="2.70.70.10">
    <property type="entry name" value="Glucose Permease (Domain IIA)"/>
    <property type="match status" value="1"/>
</dbReference>
<dbReference type="GO" id="GO:0004222">
    <property type="term" value="F:metalloendopeptidase activity"/>
    <property type="evidence" value="ECO:0007669"/>
    <property type="project" value="TreeGrafter"/>
</dbReference>
<dbReference type="Pfam" id="PF01551">
    <property type="entry name" value="Peptidase_M23"/>
    <property type="match status" value="1"/>
</dbReference>
<keyword evidence="4" id="KW-1185">Reference proteome</keyword>